<dbReference type="Proteomes" id="UP000558488">
    <property type="component" value="Unassembled WGS sequence"/>
</dbReference>
<protein>
    <submittedName>
        <fullName evidence="1">Uncharacterized protein</fullName>
    </submittedName>
</protein>
<proteinExistence type="predicted"/>
<reference evidence="1 2" key="1">
    <citation type="journal article" date="2020" name="Nature">
        <title>Six reference-quality genomes reveal evolution of bat adaptations.</title>
        <authorList>
            <person name="Jebb D."/>
            <person name="Huang Z."/>
            <person name="Pippel M."/>
            <person name="Hughes G.M."/>
            <person name="Lavrichenko K."/>
            <person name="Devanna P."/>
            <person name="Winkler S."/>
            <person name="Jermiin L.S."/>
            <person name="Skirmuntt E.C."/>
            <person name="Katzourakis A."/>
            <person name="Burkitt-Gray L."/>
            <person name="Ray D.A."/>
            <person name="Sullivan K.A.M."/>
            <person name="Roscito J.G."/>
            <person name="Kirilenko B.M."/>
            <person name="Davalos L.M."/>
            <person name="Corthals A.P."/>
            <person name="Power M.L."/>
            <person name="Jones G."/>
            <person name="Ransome R.D."/>
            <person name="Dechmann D.K.N."/>
            <person name="Locatelli A.G."/>
            <person name="Puechmaille S.J."/>
            <person name="Fedrigo O."/>
            <person name="Jarvis E.D."/>
            <person name="Hiller M."/>
            <person name="Vernes S.C."/>
            <person name="Myers E.W."/>
            <person name="Teeling E.C."/>
        </authorList>
    </citation>
    <scope>NUCLEOTIDE SEQUENCE [LARGE SCALE GENOMIC DNA]</scope>
    <source>
        <strain evidence="1">MPipKuh1</strain>
        <tissue evidence="1">Flight muscle</tissue>
    </source>
</reference>
<sequence length="92" mass="10078">MLKTRLAESTSQVECATTCNVSINFMQHNARALAPLSFRPIQAADRAHMDIAKMLAQHVPSAEPETTAGCPREPGSVLVALWPRLQPHQDCL</sequence>
<dbReference type="EMBL" id="JACAGB010000006">
    <property type="protein sequence ID" value="KAF6357941.1"/>
    <property type="molecule type" value="Genomic_DNA"/>
</dbReference>
<dbReference type="AlphaFoldDB" id="A0A7J7Y7J9"/>
<comment type="caution">
    <text evidence="1">The sequence shown here is derived from an EMBL/GenBank/DDBJ whole genome shotgun (WGS) entry which is preliminary data.</text>
</comment>
<accession>A0A7J7Y7J9</accession>
<evidence type="ECO:0000313" key="2">
    <source>
        <dbReference type="Proteomes" id="UP000558488"/>
    </source>
</evidence>
<name>A0A7J7Y7J9_PIPKU</name>
<gene>
    <name evidence="1" type="ORF">mPipKuh1_001942</name>
</gene>
<evidence type="ECO:0000313" key="1">
    <source>
        <dbReference type="EMBL" id="KAF6357941.1"/>
    </source>
</evidence>
<keyword evidence="2" id="KW-1185">Reference proteome</keyword>
<organism evidence="1 2">
    <name type="scientific">Pipistrellus kuhlii</name>
    <name type="common">Kuhl's pipistrelle</name>
    <dbReference type="NCBI Taxonomy" id="59472"/>
    <lineage>
        <taxon>Eukaryota</taxon>
        <taxon>Metazoa</taxon>
        <taxon>Chordata</taxon>
        <taxon>Craniata</taxon>
        <taxon>Vertebrata</taxon>
        <taxon>Euteleostomi</taxon>
        <taxon>Mammalia</taxon>
        <taxon>Eutheria</taxon>
        <taxon>Laurasiatheria</taxon>
        <taxon>Chiroptera</taxon>
        <taxon>Yangochiroptera</taxon>
        <taxon>Vespertilionidae</taxon>
        <taxon>Pipistrellus</taxon>
    </lineage>
</organism>